<keyword evidence="1" id="KW-0812">Transmembrane</keyword>
<keyword evidence="1" id="KW-1133">Transmembrane helix</keyword>
<dbReference type="Proteomes" id="UP000178344">
    <property type="component" value="Unassembled WGS sequence"/>
</dbReference>
<protein>
    <recommendedName>
        <fullName evidence="4">IPT/TIG domain-containing protein</fullName>
    </recommendedName>
</protein>
<gene>
    <name evidence="2" type="ORF">A2671_00590</name>
</gene>
<dbReference type="Gene3D" id="2.60.40.10">
    <property type="entry name" value="Immunoglobulins"/>
    <property type="match status" value="1"/>
</dbReference>
<comment type="caution">
    <text evidence="2">The sequence shown here is derived from an EMBL/GenBank/DDBJ whole genome shotgun (WGS) entry which is preliminary data.</text>
</comment>
<dbReference type="InterPro" id="IPR013783">
    <property type="entry name" value="Ig-like_fold"/>
</dbReference>
<proteinExistence type="predicted"/>
<dbReference type="AlphaFoldDB" id="A0A1F6CDN4"/>
<feature type="transmembrane region" description="Helical" evidence="1">
    <location>
        <begin position="7"/>
        <end position="27"/>
    </location>
</feature>
<dbReference type="Pfam" id="PF09136">
    <property type="entry name" value="Glucodextran_B"/>
    <property type="match status" value="1"/>
</dbReference>
<evidence type="ECO:0008006" key="4">
    <source>
        <dbReference type="Google" id="ProtNLM"/>
    </source>
</evidence>
<evidence type="ECO:0000313" key="2">
    <source>
        <dbReference type="EMBL" id="OGG47304.1"/>
    </source>
</evidence>
<evidence type="ECO:0000256" key="1">
    <source>
        <dbReference type="SAM" id="Phobius"/>
    </source>
</evidence>
<accession>A0A1F6CDN4</accession>
<keyword evidence="1" id="KW-0472">Membrane</keyword>
<reference evidence="2 3" key="1">
    <citation type="journal article" date="2016" name="Nat. Commun.">
        <title>Thousands of microbial genomes shed light on interconnected biogeochemical processes in an aquifer system.</title>
        <authorList>
            <person name="Anantharaman K."/>
            <person name="Brown C.T."/>
            <person name="Hug L.A."/>
            <person name="Sharon I."/>
            <person name="Castelle C.J."/>
            <person name="Probst A.J."/>
            <person name="Thomas B.C."/>
            <person name="Singh A."/>
            <person name="Wilkins M.J."/>
            <person name="Karaoz U."/>
            <person name="Brodie E.L."/>
            <person name="Williams K.H."/>
            <person name="Hubbard S.S."/>
            <person name="Banfield J.F."/>
        </authorList>
    </citation>
    <scope>NUCLEOTIDE SEQUENCE [LARGE SCALE GENOMIC DNA]</scope>
</reference>
<organism evidence="2 3">
    <name type="scientific">Candidatus Kaiserbacteria bacterium RIFCSPHIGHO2_01_FULL_49_13</name>
    <dbReference type="NCBI Taxonomy" id="1798477"/>
    <lineage>
        <taxon>Bacteria</taxon>
        <taxon>Candidatus Kaiseribacteriota</taxon>
    </lineage>
</organism>
<evidence type="ECO:0000313" key="3">
    <source>
        <dbReference type="Proteomes" id="UP000178344"/>
    </source>
</evidence>
<name>A0A1F6CDN4_9BACT</name>
<sequence>MRSHLRNILKYSAITLMVIFILGYGIFETRRLFEGPVINLVTPPNGMSVTTSQVTIEGSAQNISDISLNGRKIFIDSAGHFKEELLLSYGYNLLTFIAHDRFGRETKKILELVYTGPQ</sequence>
<dbReference type="EMBL" id="MFKQ01000014">
    <property type="protein sequence ID" value="OGG47304.1"/>
    <property type="molecule type" value="Genomic_DNA"/>
</dbReference>